<keyword evidence="12" id="KW-1185">Reference proteome</keyword>
<sequence>MDLLRKLKLSRRLAILVAIFLTGMAVYGLWSFKTLDELKVSGPLYQRIMQDKDLIADVLPPPVYILESYLVSFQLMAAVDGAERDALLARLEALKRGYDSRRGYWQAQQLDGEVAEALLKQADAPAQRLYTIAFTQLAPAVQAQDHAAATAAMQRMKQAYGQHLAAITRVVRLSSERAAASEAESATRIASATLLMLAILALSIVAGTVAAVLIVRSITGPLRDAVRVAQVVASGDLASHIATGHDDEPGQLLLALERMNDSLRATVGRVRSGTETISVAAREIAAGNLDLSARTEAQASSLEQTAAVMEQLTATVRQNADHAQHANQLARSAAAVAQQGGQAVERVVATMTAIKHSSHQMADIVGVIDGIAFQTNILALNAAVEAARAGDQGRGFAVVATEVRNLAQRSSGAAREIKSLIAEAVTRIDGGGALADEAGATMHKIVASVRQVTDIMGQIASASSEQSVGIEQVNQSVCAMDEATQQNAALVEQAAAAAASMQEQAAGMLREVGVFKLAGDRPATHPMLSHGDSGRHGGQDGRLD</sequence>
<evidence type="ECO:0000256" key="1">
    <source>
        <dbReference type="ARBA" id="ARBA00004370"/>
    </source>
</evidence>
<dbReference type="RefSeq" id="WP_217942951.1">
    <property type="nucleotide sequence ID" value="NZ_JAHTGR010000007.1"/>
</dbReference>
<proteinExistence type="inferred from homology"/>
<organism evidence="9 11">
    <name type="scientific">Duganella violaceipulchra</name>
    <dbReference type="NCBI Taxonomy" id="2849652"/>
    <lineage>
        <taxon>Bacteria</taxon>
        <taxon>Pseudomonadati</taxon>
        <taxon>Pseudomonadota</taxon>
        <taxon>Betaproteobacteria</taxon>
        <taxon>Burkholderiales</taxon>
        <taxon>Oxalobacteraceae</taxon>
        <taxon>Telluria group</taxon>
        <taxon>Duganella</taxon>
    </lineage>
</organism>
<dbReference type="PANTHER" id="PTHR43531:SF14">
    <property type="entry name" value="METHYL-ACCEPTING CHEMOTAXIS PROTEIN I-RELATED"/>
    <property type="match status" value="1"/>
</dbReference>
<dbReference type="PROSITE" id="PS50111">
    <property type="entry name" value="CHEMOTAXIS_TRANSDUC_2"/>
    <property type="match status" value="1"/>
</dbReference>
<evidence type="ECO:0000256" key="5">
    <source>
        <dbReference type="SAM" id="MobiDB-lite"/>
    </source>
</evidence>
<dbReference type="FunFam" id="1.10.287.950:FF:000001">
    <property type="entry name" value="Methyl-accepting chemotaxis sensory transducer"/>
    <property type="match status" value="1"/>
</dbReference>
<dbReference type="InterPro" id="IPR003660">
    <property type="entry name" value="HAMP_dom"/>
</dbReference>
<dbReference type="Proteomes" id="UP001155901">
    <property type="component" value="Unassembled WGS sequence"/>
</dbReference>
<keyword evidence="4" id="KW-0807">Transducer</keyword>
<comment type="similarity">
    <text evidence="3">Belongs to the methyl-accepting chemotaxis (MCP) protein family.</text>
</comment>
<dbReference type="GO" id="GO:0005886">
    <property type="term" value="C:plasma membrane"/>
    <property type="evidence" value="ECO:0007669"/>
    <property type="project" value="TreeGrafter"/>
</dbReference>
<evidence type="ECO:0000313" key="9">
    <source>
        <dbReference type="EMBL" id="MBV6322167.1"/>
    </source>
</evidence>
<evidence type="ECO:0000259" key="7">
    <source>
        <dbReference type="PROSITE" id="PS50111"/>
    </source>
</evidence>
<feature type="region of interest" description="Disordered" evidence="5">
    <location>
        <begin position="523"/>
        <end position="544"/>
    </location>
</feature>
<evidence type="ECO:0000256" key="4">
    <source>
        <dbReference type="PROSITE-ProRule" id="PRU00284"/>
    </source>
</evidence>
<dbReference type="PROSITE" id="PS50096">
    <property type="entry name" value="IQ"/>
    <property type="match status" value="1"/>
</dbReference>
<dbReference type="AlphaFoldDB" id="A0AA41L5F6"/>
<dbReference type="Pfam" id="PF00015">
    <property type="entry name" value="MCPsignal"/>
    <property type="match status" value="1"/>
</dbReference>
<dbReference type="SMART" id="SM00283">
    <property type="entry name" value="MA"/>
    <property type="match status" value="1"/>
</dbReference>
<dbReference type="InterPro" id="IPR051310">
    <property type="entry name" value="MCP_chemotaxis"/>
</dbReference>
<accession>A0AA41L5F6</accession>
<evidence type="ECO:0000313" key="11">
    <source>
        <dbReference type="Proteomes" id="UP001155901"/>
    </source>
</evidence>
<gene>
    <name evidence="9" type="ORF">KVP70_14565</name>
    <name evidence="10" type="ORF">L1274_005063</name>
</gene>
<dbReference type="InterPro" id="IPR004089">
    <property type="entry name" value="MCPsignal_dom"/>
</dbReference>
<evidence type="ECO:0000313" key="12">
    <source>
        <dbReference type="Proteomes" id="UP001162889"/>
    </source>
</evidence>
<dbReference type="Proteomes" id="UP001162889">
    <property type="component" value="Unassembled WGS sequence"/>
</dbReference>
<keyword evidence="2" id="KW-0488">Methylation</keyword>
<dbReference type="PANTHER" id="PTHR43531">
    <property type="entry name" value="PROTEIN ICFG"/>
    <property type="match status" value="1"/>
</dbReference>
<reference evidence="10" key="2">
    <citation type="submission" date="2022-03" db="EMBL/GenBank/DDBJ databases">
        <title>Genome Encyclopedia of Bacteria and Archaea VI: Functional Genomics of Type Strains.</title>
        <authorList>
            <person name="Whitman W."/>
        </authorList>
    </citation>
    <scope>NUCLEOTIDE SEQUENCE</scope>
    <source>
        <strain evidence="10">HSC-15S17</strain>
    </source>
</reference>
<feature type="domain" description="Methyl-accepting transducer" evidence="7">
    <location>
        <begin position="273"/>
        <end position="502"/>
    </location>
</feature>
<dbReference type="GO" id="GO:0007165">
    <property type="term" value="P:signal transduction"/>
    <property type="evidence" value="ECO:0007669"/>
    <property type="project" value="UniProtKB-KW"/>
</dbReference>
<evidence type="ECO:0000313" key="10">
    <source>
        <dbReference type="EMBL" id="MCP2011314.1"/>
    </source>
</evidence>
<evidence type="ECO:0000256" key="2">
    <source>
        <dbReference type="ARBA" id="ARBA00022481"/>
    </source>
</evidence>
<name>A0AA41L5F6_9BURK</name>
<evidence type="ECO:0000256" key="6">
    <source>
        <dbReference type="SAM" id="Phobius"/>
    </source>
</evidence>
<keyword evidence="6" id="KW-0812">Transmembrane</keyword>
<comment type="caution">
    <text evidence="9">The sequence shown here is derived from an EMBL/GenBank/DDBJ whole genome shotgun (WGS) entry which is preliminary data.</text>
</comment>
<keyword evidence="6" id="KW-0472">Membrane</keyword>
<dbReference type="EMBL" id="JAHTGR010000007">
    <property type="protein sequence ID" value="MBV6322167.1"/>
    <property type="molecule type" value="Genomic_DNA"/>
</dbReference>
<keyword evidence="6" id="KW-1133">Transmembrane helix</keyword>
<dbReference type="SMART" id="SM00304">
    <property type="entry name" value="HAMP"/>
    <property type="match status" value="1"/>
</dbReference>
<dbReference type="GO" id="GO:0006935">
    <property type="term" value="P:chemotaxis"/>
    <property type="evidence" value="ECO:0007669"/>
    <property type="project" value="TreeGrafter"/>
</dbReference>
<feature type="compositionally biased region" description="Basic and acidic residues" evidence="5">
    <location>
        <begin position="532"/>
        <end position="544"/>
    </location>
</feature>
<dbReference type="GO" id="GO:0004888">
    <property type="term" value="F:transmembrane signaling receptor activity"/>
    <property type="evidence" value="ECO:0007669"/>
    <property type="project" value="TreeGrafter"/>
</dbReference>
<feature type="transmembrane region" description="Helical" evidence="6">
    <location>
        <begin position="12"/>
        <end position="30"/>
    </location>
</feature>
<dbReference type="CDD" id="cd06225">
    <property type="entry name" value="HAMP"/>
    <property type="match status" value="1"/>
</dbReference>
<evidence type="ECO:0000259" key="8">
    <source>
        <dbReference type="PROSITE" id="PS50885"/>
    </source>
</evidence>
<protein>
    <submittedName>
        <fullName evidence="9">HAMP domain-containing protein</fullName>
    </submittedName>
    <submittedName>
        <fullName evidence="10">Methyl-accepting chemotaxis protein</fullName>
    </submittedName>
</protein>
<dbReference type="PROSITE" id="PS50885">
    <property type="entry name" value="HAMP"/>
    <property type="match status" value="1"/>
</dbReference>
<feature type="transmembrane region" description="Helical" evidence="6">
    <location>
        <begin position="194"/>
        <end position="215"/>
    </location>
</feature>
<dbReference type="CDD" id="cd11386">
    <property type="entry name" value="MCP_signal"/>
    <property type="match status" value="1"/>
</dbReference>
<dbReference type="EMBL" id="JALJZU010000011">
    <property type="protein sequence ID" value="MCP2011314.1"/>
    <property type="molecule type" value="Genomic_DNA"/>
</dbReference>
<feature type="domain" description="HAMP" evidence="8">
    <location>
        <begin position="216"/>
        <end position="268"/>
    </location>
</feature>
<evidence type="ECO:0000256" key="3">
    <source>
        <dbReference type="ARBA" id="ARBA00029447"/>
    </source>
</evidence>
<dbReference type="Pfam" id="PF00672">
    <property type="entry name" value="HAMP"/>
    <property type="match status" value="1"/>
</dbReference>
<reference evidence="9" key="1">
    <citation type="submission" date="2021-07" db="EMBL/GenBank/DDBJ databases">
        <title>Characterization of violacein-producing bacteria and related species.</title>
        <authorList>
            <person name="Wilson H.S."/>
            <person name="De Leon M.E."/>
        </authorList>
    </citation>
    <scope>NUCLEOTIDE SEQUENCE</scope>
    <source>
        <strain evidence="9">HSC-15S17</strain>
    </source>
</reference>
<comment type="subcellular location">
    <subcellularLocation>
        <location evidence="1">Membrane</location>
    </subcellularLocation>
</comment>